<dbReference type="GO" id="GO:0051315">
    <property type="term" value="P:attachment of mitotic spindle microtubules to kinetochore"/>
    <property type="evidence" value="ECO:0007669"/>
    <property type="project" value="UniProtKB-UniRule"/>
</dbReference>
<comment type="similarity">
    <text evidence="1 8">Belongs to the NDC80/HEC1 family.</text>
</comment>
<dbReference type="PANTHER" id="PTHR46681">
    <property type="entry name" value="KINETOCHORE PROTEIN NDC80 HOMOLOG"/>
    <property type="match status" value="1"/>
</dbReference>
<comment type="caution">
    <text evidence="12">The sequence shown here is derived from an EMBL/GenBank/DDBJ whole genome shotgun (WGS) entry which is preliminary data.</text>
</comment>
<evidence type="ECO:0000256" key="5">
    <source>
        <dbReference type="ARBA" id="ARBA00023054"/>
    </source>
</evidence>
<keyword evidence="2 8" id="KW-0158">Chromosome</keyword>
<feature type="region of interest" description="Disordered" evidence="10">
    <location>
        <begin position="1"/>
        <end position="64"/>
    </location>
</feature>
<evidence type="ECO:0000256" key="6">
    <source>
        <dbReference type="ARBA" id="ARBA00023306"/>
    </source>
</evidence>
<keyword evidence="5 9" id="KW-0175">Coiled coil</keyword>
<gene>
    <name evidence="12" type="ORF">RJ640_009106</name>
</gene>
<evidence type="ECO:0000256" key="7">
    <source>
        <dbReference type="ARBA" id="ARBA00023328"/>
    </source>
</evidence>
<feature type="coiled-coil region" evidence="9">
    <location>
        <begin position="449"/>
        <end position="483"/>
    </location>
</feature>
<keyword evidence="8" id="KW-0539">Nucleus</keyword>
<evidence type="ECO:0000313" key="13">
    <source>
        <dbReference type="Proteomes" id="UP001187471"/>
    </source>
</evidence>
<dbReference type="GO" id="GO:0005634">
    <property type="term" value="C:nucleus"/>
    <property type="evidence" value="ECO:0007669"/>
    <property type="project" value="UniProtKB-SubCell"/>
</dbReference>
<dbReference type="PANTHER" id="PTHR46681:SF1">
    <property type="entry name" value="KINETOCHORE PROTEIN NDC80 HOMOLOG"/>
    <property type="match status" value="1"/>
</dbReference>
<comment type="subcellular location">
    <subcellularLocation>
        <location evidence="8">Chromosome</location>
        <location evidence="8">Centromere</location>
        <location evidence="8">Kinetochore</location>
    </subcellularLocation>
    <subcellularLocation>
        <location evidence="8">Nucleus</location>
    </subcellularLocation>
</comment>
<accession>A0AA88RMP1</accession>
<comment type="subunit">
    <text evidence="8">Component of the NDC80 complex.</text>
</comment>
<feature type="domain" description="Kinetochore protein Ndc80 CH" evidence="11">
    <location>
        <begin position="45"/>
        <end position="174"/>
    </location>
</feature>
<feature type="compositionally biased region" description="Basic and acidic residues" evidence="10">
    <location>
        <begin position="12"/>
        <end position="22"/>
    </location>
</feature>
<reference evidence="12" key="1">
    <citation type="submission" date="2022-12" db="EMBL/GenBank/DDBJ databases">
        <title>Draft genome assemblies for two species of Escallonia (Escalloniales).</title>
        <authorList>
            <person name="Chanderbali A."/>
            <person name="Dervinis C."/>
            <person name="Anghel I."/>
            <person name="Soltis D."/>
            <person name="Soltis P."/>
            <person name="Zapata F."/>
        </authorList>
    </citation>
    <scope>NUCLEOTIDE SEQUENCE</scope>
    <source>
        <strain evidence="12">UCBG92.1500</strain>
        <tissue evidence="12">Leaf</tissue>
    </source>
</reference>
<evidence type="ECO:0000256" key="8">
    <source>
        <dbReference type="RuleBase" id="RU368072"/>
    </source>
</evidence>
<evidence type="ECO:0000313" key="12">
    <source>
        <dbReference type="EMBL" id="KAK2992809.1"/>
    </source>
</evidence>
<evidence type="ECO:0000256" key="3">
    <source>
        <dbReference type="ARBA" id="ARBA00022618"/>
    </source>
</evidence>
<dbReference type="Gene3D" id="1.10.418.30">
    <property type="entry name" value="Ncd80 complex, Ncd80 subunit"/>
    <property type="match status" value="1"/>
</dbReference>
<organism evidence="12 13">
    <name type="scientific">Escallonia rubra</name>
    <dbReference type="NCBI Taxonomy" id="112253"/>
    <lineage>
        <taxon>Eukaryota</taxon>
        <taxon>Viridiplantae</taxon>
        <taxon>Streptophyta</taxon>
        <taxon>Embryophyta</taxon>
        <taxon>Tracheophyta</taxon>
        <taxon>Spermatophyta</taxon>
        <taxon>Magnoliopsida</taxon>
        <taxon>eudicotyledons</taxon>
        <taxon>Gunneridae</taxon>
        <taxon>Pentapetalae</taxon>
        <taxon>asterids</taxon>
        <taxon>campanulids</taxon>
        <taxon>Escalloniales</taxon>
        <taxon>Escalloniaceae</taxon>
        <taxon>Escallonia</taxon>
    </lineage>
</organism>
<keyword evidence="7 8" id="KW-0137">Centromere</keyword>
<dbReference type="InterPro" id="IPR055260">
    <property type="entry name" value="Ndc80_CH"/>
</dbReference>
<keyword evidence="4 8" id="KW-0498">Mitosis</keyword>
<keyword evidence="8" id="KW-0995">Kinetochore</keyword>
<name>A0AA88RMP1_9ASTE</name>
<keyword evidence="13" id="KW-1185">Reference proteome</keyword>
<keyword evidence="6 8" id="KW-0131">Cell cycle</keyword>
<feature type="coiled-coil region" evidence="9">
    <location>
        <begin position="217"/>
        <end position="348"/>
    </location>
</feature>
<sequence>MRGTAAGRRGRPKESFAQDRKPPPITTPTAADPWQFTTAAARDSDASFCSSRPSTSSISRSAAAASLPTSDRSYQLAALRSINAYLSSHSSSTSLKPPLPSAKDITETIRFVISRLDFTPSNKLDEDLQIVLKHLNCPIKLNKSALRAPGTPHSWPNLLAVINWLVQIAVYKDHLANSTQTWSNYRSNDISMYALNTYLPFIQGDDGAVDEFDREFTDKMQKEREGLEEGLKELGESAGELEARVKGLKTELSPKEALEKEKGMLEQDVKKFHAMIEQLNGHIAAVEKMLEEKERELEVKVGERGRIGEENEELKRRVEEQAINSRDAERMKRELQAVERDIGESEAARSGWEEKSWDLDAAIGHKFKELEAHLIECNQAIKRLKLGNGFQYELNAKGSTPAEILGIDYKTTIKPALASLADNLKESSMAKLEELISLQQLSVENAGKIEAKRNRIAVLQSRIDEVEVALNLLKKDIQDHTSRCSIEARKLVEDVEAEAHNLSVIEREAEEFMKTAKVKLHEANIQIEEEVQKCARELFELVDSVSKYVEYMPSKVSEMNNHLLETAGAISDVHRKNLPA</sequence>
<evidence type="ECO:0000256" key="10">
    <source>
        <dbReference type="SAM" id="MobiDB-lite"/>
    </source>
</evidence>
<dbReference type="Proteomes" id="UP001187471">
    <property type="component" value="Unassembled WGS sequence"/>
</dbReference>
<protein>
    <recommendedName>
        <fullName evidence="8">Kinetochore protein NDC80</fullName>
    </recommendedName>
</protein>
<comment type="function">
    <text evidence="8">Acts as a component of the essential kinetochore-associated NDC80 complex, which is required for chromosome segregation and spindle checkpoint activity.</text>
</comment>
<dbReference type="InterPro" id="IPR055307">
    <property type="entry name" value="NDC80_plants"/>
</dbReference>
<evidence type="ECO:0000256" key="2">
    <source>
        <dbReference type="ARBA" id="ARBA00022454"/>
    </source>
</evidence>
<keyword evidence="3 8" id="KW-0132">Cell division</keyword>
<dbReference type="InterPro" id="IPR038273">
    <property type="entry name" value="Ndc80_sf"/>
</dbReference>
<evidence type="ECO:0000256" key="4">
    <source>
        <dbReference type="ARBA" id="ARBA00022776"/>
    </source>
</evidence>
<proteinExistence type="inferred from homology"/>
<evidence type="ECO:0000259" key="11">
    <source>
        <dbReference type="Pfam" id="PF03801"/>
    </source>
</evidence>
<dbReference type="Pfam" id="PF03801">
    <property type="entry name" value="Ndc80_HEC"/>
    <property type="match status" value="1"/>
</dbReference>
<dbReference type="EMBL" id="JAVXUO010000382">
    <property type="protein sequence ID" value="KAK2992809.1"/>
    <property type="molecule type" value="Genomic_DNA"/>
</dbReference>
<dbReference type="AlphaFoldDB" id="A0AA88RMP1"/>
<evidence type="ECO:0000256" key="9">
    <source>
        <dbReference type="SAM" id="Coils"/>
    </source>
</evidence>
<evidence type="ECO:0000256" key="1">
    <source>
        <dbReference type="ARBA" id="ARBA00007050"/>
    </source>
</evidence>
<dbReference type="GO" id="GO:0031262">
    <property type="term" value="C:Ndc80 complex"/>
    <property type="evidence" value="ECO:0007669"/>
    <property type="project" value="UniProtKB-UniRule"/>
</dbReference>
<feature type="compositionally biased region" description="Low complexity" evidence="10">
    <location>
        <begin position="46"/>
        <end position="64"/>
    </location>
</feature>
<dbReference type="GO" id="GO:0051301">
    <property type="term" value="P:cell division"/>
    <property type="evidence" value="ECO:0007669"/>
    <property type="project" value="UniProtKB-UniRule"/>
</dbReference>